<dbReference type="Pfam" id="PF06569">
    <property type="entry name" value="DUF1128"/>
    <property type="match status" value="1"/>
</dbReference>
<dbReference type="EMBL" id="BKAQ01000009">
    <property type="protein sequence ID" value="GEP82038.1"/>
    <property type="molecule type" value="Genomic_DNA"/>
</dbReference>
<evidence type="ECO:0000313" key="4">
    <source>
        <dbReference type="EMBL" id="KYH13136.1"/>
    </source>
</evidence>
<comment type="similarity">
    <text evidence="1">Belongs to the UPF0435 family.</text>
</comment>
<gene>
    <name evidence="4" type="ORF">A0131_12505</name>
    <name evidence="3" type="ORF">K8V85_12045</name>
    <name evidence="2" type="ORF">SKL01_12160</name>
</gene>
<dbReference type="AlphaFoldDB" id="A0A151A189"/>
<reference evidence="2 6" key="2">
    <citation type="submission" date="2019-07" db="EMBL/GenBank/DDBJ databases">
        <title>Whole genome shotgun sequence of Staphylococcus kloosii NBRC 109624.</title>
        <authorList>
            <person name="Hosoyama A."/>
            <person name="Uohara A."/>
            <person name="Ohji S."/>
            <person name="Ichikawa N."/>
        </authorList>
    </citation>
    <scope>NUCLEOTIDE SEQUENCE [LARGE SCALE GENOMIC DNA]</scope>
    <source>
        <strain evidence="2 6">NBRC 109624</strain>
    </source>
</reference>
<comment type="caution">
    <text evidence="4">The sequence shown here is derived from an EMBL/GenBank/DDBJ whole genome shotgun (WGS) entry which is preliminary data.</text>
</comment>
<reference evidence="4 5" key="1">
    <citation type="submission" date="2016-02" db="EMBL/GenBank/DDBJ databases">
        <title>Draft genome sequence of hydrocarbon degrading Staphylococcus saprophyticus Strain CNV2, isolated from crude-oil contaminated soil from Noonmati Oil Refinery, Guwahati, Assam, India.</title>
        <authorList>
            <person name="Mukherjee A."/>
            <person name="Chettri B."/>
            <person name="Langpoklakpam J."/>
            <person name="Singh A.K."/>
            <person name="Chattopadhyay D.J."/>
        </authorList>
    </citation>
    <scope>NUCLEOTIDE SEQUENCE [LARGE SCALE GENOMIC DNA]</scope>
    <source>
        <strain evidence="4 5">CNV2</strain>
    </source>
</reference>
<dbReference type="RefSeq" id="WP_048793238.1">
    <property type="nucleotide sequence ID" value="NZ_BKAQ01000009.1"/>
</dbReference>
<proteinExistence type="inferred from homology"/>
<reference evidence="3" key="4">
    <citation type="submission" date="2021-09" db="EMBL/GenBank/DDBJ databases">
        <authorList>
            <person name="Gilroy R."/>
        </authorList>
    </citation>
    <scope>NUCLEOTIDE SEQUENCE</scope>
    <source>
        <strain evidence="3">CHK149-3286</strain>
    </source>
</reference>
<evidence type="ECO:0000313" key="5">
    <source>
        <dbReference type="Proteomes" id="UP000075418"/>
    </source>
</evidence>
<evidence type="ECO:0000313" key="6">
    <source>
        <dbReference type="Proteomes" id="UP000321040"/>
    </source>
</evidence>
<evidence type="ECO:0000313" key="2">
    <source>
        <dbReference type="EMBL" id="GEP82038.1"/>
    </source>
</evidence>
<dbReference type="Proteomes" id="UP000321040">
    <property type="component" value="Unassembled WGS sequence"/>
</dbReference>
<dbReference type="KEGG" id="skl:C7J89_06080"/>
<dbReference type="OrthoDB" id="2404926at2"/>
<dbReference type="Proteomes" id="UP000075418">
    <property type="component" value="Unassembled WGS sequence"/>
</dbReference>
<evidence type="ECO:0000313" key="3">
    <source>
        <dbReference type="EMBL" id="HJF69038.1"/>
    </source>
</evidence>
<protein>
    <recommendedName>
        <fullName evidence="1">UPF0435 protein A0131_12505</fullName>
    </recommendedName>
</protein>
<dbReference type="EMBL" id="LUGM01000004">
    <property type="protein sequence ID" value="KYH13136.1"/>
    <property type="molecule type" value="Genomic_DNA"/>
</dbReference>
<dbReference type="Proteomes" id="UP000706163">
    <property type="component" value="Unassembled WGS sequence"/>
</dbReference>
<dbReference type="EMBL" id="DYVT01000132">
    <property type="protein sequence ID" value="HJF69038.1"/>
    <property type="molecule type" value="Genomic_DNA"/>
</dbReference>
<name>A0A151A189_9STAP</name>
<keyword evidence="6" id="KW-1185">Reference proteome</keyword>
<reference evidence="3" key="3">
    <citation type="journal article" date="2021" name="PeerJ">
        <title>Extensive microbial diversity within the chicken gut microbiome revealed by metagenomics and culture.</title>
        <authorList>
            <person name="Gilroy R."/>
            <person name="Ravi A."/>
            <person name="Getino M."/>
            <person name="Pursley I."/>
            <person name="Horton D.L."/>
            <person name="Alikhan N.F."/>
            <person name="Baker D."/>
            <person name="Gharbi K."/>
            <person name="Hall N."/>
            <person name="Watson M."/>
            <person name="Adriaenssens E.M."/>
            <person name="Foster-Nyarko E."/>
            <person name="Jarju S."/>
            <person name="Secka A."/>
            <person name="Antonio M."/>
            <person name="Oren A."/>
            <person name="Chaudhuri R.R."/>
            <person name="La Ragione R."/>
            <person name="Hildebrand F."/>
            <person name="Pallen M.J."/>
        </authorList>
    </citation>
    <scope>NUCLEOTIDE SEQUENCE</scope>
    <source>
        <strain evidence="3">CHK149-3286</strain>
    </source>
</reference>
<accession>A0A151A189</accession>
<dbReference type="GeneID" id="69904903"/>
<sequence>MASNNEQMISEIRERLNLVNQSVIEPAQFKDADENEVKEIHSYVTSKSSFTPSEATAIADALGQIRK</sequence>
<dbReference type="InterPro" id="IPR009507">
    <property type="entry name" value="UPF0435"/>
</dbReference>
<evidence type="ECO:0000256" key="1">
    <source>
        <dbReference type="HAMAP-Rule" id="MF_00829"/>
    </source>
</evidence>
<dbReference type="HAMAP" id="MF_00829">
    <property type="entry name" value="UPF0435"/>
    <property type="match status" value="1"/>
</dbReference>
<accession>A0A2T4RBW4</accession>
<organism evidence="4 5">
    <name type="scientific">Staphylococcus kloosii</name>
    <dbReference type="NCBI Taxonomy" id="29384"/>
    <lineage>
        <taxon>Bacteria</taxon>
        <taxon>Bacillati</taxon>
        <taxon>Bacillota</taxon>
        <taxon>Bacilli</taxon>
        <taxon>Bacillales</taxon>
        <taxon>Staphylococcaceae</taxon>
        <taxon>Staphylococcus</taxon>
    </lineage>
</organism>